<dbReference type="SUPFAM" id="SSF52540">
    <property type="entry name" value="P-loop containing nucleoside triphosphate hydrolases"/>
    <property type="match status" value="1"/>
</dbReference>
<dbReference type="SUPFAM" id="SSF47473">
    <property type="entry name" value="EF-hand"/>
    <property type="match status" value="1"/>
</dbReference>
<keyword evidence="1" id="KW-0479">Metal-binding</keyword>
<dbReference type="SMART" id="SM00174">
    <property type="entry name" value="RHO"/>
    <property type="match status" value="1"/>
</dbReference>
<dbReference type="Gene3D" id="1.10.238.10">
    <property type="entry name" value="EF-hand"/>
    <property type="match status" value="1"/>
</dbReference>
<dbReference type="SMART" id="SM00054">
    <property type="entry name" value="EFh"/>
    <property type="match status" value="2"/>
</dbReference>
<feature type="compositionally biased region" description="Basic and acidic residues" evidence="7">
    <location>
        <begin position="47"/>
        <end position="63"/>
    </location>
</feature>
<feature type="coiled-coil region" evidence="6">
    <location>
        <begin position="274"/>
        <end position="364"/>
    </location>
</feature>
<feature type="compositionally biased region" description="Basic residues" evidence="7">
    <location>
        <begin position="578"/>
        <end position="587"/>
    </location>
</feature>
<dbReference type="PANTHER" id="PTHR47977">
    <property type="entry name" value="RAS-RELATED PROTEIN RAB"/>
    <property type="match status" value="1"/>
</dbReference>
<dbReference type="PROSITE" id="PS51417">
    <property type="entry name" value="ARF"/>
    <property type="match status" value="1"/>
</dbReference>
<dbReference type="SMART" id="SM00177">
    <property type="entry name" value="ARF"/>
    <property type="match status" value="1"/>
</dbReference>
<dbReference type="FunFam" id="3.40.50.300:FF:001129">
    <property type="entry name" value="ras-related protein Rab-44 isoform X2"/>
    <property type="match status" value="1"/>
</dbReference>
<dbReference type="CDD" id="cd00154">
    <property type="entry name" value="Rab"/>
    <property type="match status" value="1"/>
</dbReference>
<keyword evidence="4" id="KW-0342">GTP-binding</keyword>
<dbReference type="InterPro" id="IPR002048">
    <property type="entry name" value="EF_hand_dom"/>
</dbReference>
<dbReference type="Gene3D" id="3.40.50.300">
    <property type="entry name" value="P-loop containing nucleotide triphosphate hydrolases"/>
    <property type="match status" value="1"/>
</dbReference>
<feature type="compositionally biased region" description="Basic and acidic residues" evidence="7">
    <location>
        <begin position="458"/>
        <end position="474"/>
    </location>
</feature>
<evidence type="ECO:0000313" key="10">
    <source>
        <dbReference type="Proteomes" id="UP000694700"/>
    </source>
</evidence>
<dbReference type="InterPro" id="IPR050227">
    <property type="entry name" value="Rab"/>
</dbReference>
<dbReference type="PROSITE" id="PS51421">
    <property type="entry name" value="RAS"/>
    <property type="match status" value="1"/>
</dbReference>
<keyword evidence="5" id="KW-0449">Lipoprotein</keyword>
<dbReference type="InterPro" id="IPR011992">
    <property type="entry name" value="EF-hand-dom_pair"/>
</dbReference>
<evidence type="ECO:0000256" key="1">
    <source>
        <dbReference type="ARBA" id="ARBA00022723"/>
    </source>
</evidence>
<dbReference type="Proteomes" id="UP000694700">
    <property type="component" value="Unplaced"/>
</dbReference>
<evidence type="ECO:0000256" key="2">
    <source>
        <dbReference type="ARBA" id="ARBA00022741"/>
    </source>
</evidence>
<sequence>MSSPFESHLSPALHPDLLKTVKASYTGIMSETGQDRSTRVVSSGSDQDEKQENSRKSVNKEAGRGHIAMLDKIEDFFQICDNEEKGFITRTDMTRLHKELPLTTEELENAFDSLDLDKNGYLTLGEFSSGFSNFLHGRRVSMSEELMTASSQIVPEALDQRSGDEQLSENEDDEERHFSMLMESLGASNVFEDPSEVHNLWAQLRKDEPHLLSNFEEFLARVTYQIKEARQDRKEMESALRRKAATHDTEICRLYEEMEQQIIHEKDRAILKDSENLQSRSQDLQQRLRCKEQELEQLFQKQRMLERQCCDLHSEHQVSRLENVKLKMTNEELSRELEHTCQELVLAQEQLGILQEQASRLQQEREMLVCAFIMYTHRSHQCLEFLINTNTFSPHREMYRITEGLQREKQSLMKQLDLLREMNKHLRDERDIKFLKCSNSVKKSSRKQRPSTASMQYTERKPSVRKEVDKEEVTQRSNRKTSLANGLCSPFSTWDDGKPEVDGRSEKVAGDSEGVNDRVDVEDAPLDGWPLRRVISIEEDHLPHLLQGDPHLLLHQLSEEEEESNASLASADSPLPVRVKKPSKKKWIRENMPSSARGQPVGKETLQQLQGPAERSAASPQRLFKVILVGNSSVGKTALLRRFCDGQFHSATTATVGIDYSVRTLNLGDSHVALQLWDTAGQERYRSITKQFFRKADGVVVIYDITMEDSFRSVRPWLASILEAVGDPIPVMLLGNKSDKENEREVPTKEADMLAEEANLMFYECSAYTGVNVLEAMIHLARVLREQEDRVWVNTVRLLDQPLKKKACCK</sequence>
<evidence type="ECO:0000259" key="8">
    <source>
        <dbReference type="PROSITE" id="PS50222"/>
    </source>
</evidence>
<dbReference type="Ensembl" id="ENSCCRT00015083317.1">
    <property type="protein sequence ID" value="ENSCCRP00015080677.1"/>
    <property type="gene ID" value="ENSCCRG00015032566.1"/>
</dbReference>
<evidence type="ECO:0000256" key="6">
    <source>
        <dbReference type="SAM" id="Coils"/>
    </source>
</evidence>
<feature type="region of interest" description="Disordered" evidence="7">
    <location>
        <begin position="440"/>
        <end position="521"/>
    </location>
</feature>
<evidence type="ECO:0000256" key="7">
    <source>
        <dbReference type="SAM" id="MobiDB-lite"/>
    </source>
</evidence>
<reference evidence="9" key="1">
    <citation type="submission" date="2025-08" db="UniProtKB">
        <authorList>
            <consortium name="Ensembl"/>
        </authorList>
    </citation>
    <scope>IDENTIFICATION</scope>
</reference>
<accession>A0A8C1XE68</accession>
<evidence type="ECO:0000256" key="3">
    <source>
        <dbReference type="ARBA" id="ARBA00022837"/>
    </source>
</evidence>
<evidence type="ECO:0000313" key="9">
    <source>
        <dbReference type="Ensembl" id="ENSCCRP00015080677.1"/>
    </source>
</evidence>
<feature type="region of interest" description="Disordered" evidence="7">
    <location>
        <begin position="563"/>
        <end position="617"/>
    </location>
</feature>
<dbReference type="GO" id="GO:0005525">
    <property type="term" value="F:GTP binding"/>
    <property type="evidence" value="ECO:0007669"/>
    <property type="project" value="UniProtKB-KW"/>
</dbReference>
<dbReference type="NCBIfam" id="TIGR00231">
    <property type="entry name" value="small_GTP"/>
    <property type="match status" value="1"/>
</dbReference>
<dbReference type="SMART" id="SM00176">
    <property type="entry name" value="RAN"/>
    <property type="match status" value="1"/>
</dbReference>
<dbReference type="InterPro" id="IPR005225">
    <property type="entry name" value="Small_GTP-bd"/>
</dbReference>
<feature type="compositionally biased region" description="Basic and acidic residues" evidence="7">
    <location>
        <begin position="495"/>
        <end position="521"/>
    </location>
</feature>
<dbReference type="SMART" id="SM00173">
    <property type="entry name" value="RAS"/>
    <property type="match status" value="1"/>
</dbReference>
<dbReference type="PRINTS" id="PR00449">
    <property type="entry name" value="RASTRNSFRMNG"/>
</dbReference>
<protein>
    <submittedName>
        <fullName evidence="9">Calcium release activated channel regulator 2Ab</fullName>
    </submittedName>
</protein>
<dbReference type="InterPro" id="IPR001806">
    <property type="entry name" value="Small_GTPase"/>
</dbReference>
<feature type="region of interest" description="Disordered" evidence="7">
    <location>
        <begin position="29"/>
        <end position="63"/>
    </location>
</feature>
<dbReference type="SMART" id="SM00175">
    <property type="entry name" value="RAB"/>
    <property type="match status" value="1"/>
</dbReference>
<dbReference type="PROSITE" id="PS51420">
    <property type="entry name" value="RHO"/>
    <property type="match status" value="1"/>
</dbReference>
<dbReference type="GO" id="GO:0005509">
    <property type="term" value="F:calcium ion binding"/>
    <property type="evidence" value="ECO:0007669"/>
    <property type="project" value="InterPro"/>
</dbReference>
<feature type="coiled-coil region" evidence="6">
    <location>
        <begin position="402"/>
        <end position="429"/>
    </location>
</feature>
<dbReference type="Pfam" id="PF13499">
    <property type="entry name" value="EF-hand_7"/>
    <property type="match status" value="1"/>
</dbReference>
<evidence type="ECO:0000256" key="5">
    <source>
        <dbReference type="ARBA" id="ARBA00023288"/>
    </source>
</evidence>
<dbReference type="AlphaFoldDB" id="A0A8C1XE68"/>
<dbReference type="GO" id="GO:0003924">
    <property type="term" value="F:GTPase activity"/>
    <property type="evidence" value="ECO:0007669"/>
    <property type="project" value="InterPro"/>
</dbReference>
<dbReference type="PROSITE" id="PS50222">
    <property type="entry name" value="EF_HAND_2"/>
    <property type="match status" value="1"/>
</dbReference>
<keyword evidence="3" id="KW-0106">Calcium</keyword>
<name>A0A8C1XE68_CYPCA</name>
<dbReference type="PROSITE" id="PS51419">
    <property type="entry name" value="RAB"/>
    <property type="match status" value="1"/>
</dbReference>
<feature type="domain" description="EF-hand" evidence="8">
    <location>
        <begin position="102"/>
        <end position="137"/>
    </location>
</feature>
<dbReference type="PROSITE" id="PS00018">
    <property type="entry name" value="EF_HAND_1"/>
    <property type="match status" value="1"/>
</dbReference>
<dbReference type="InterPro" id="IPR027417">
    <property type="entry name" value="P-loop_NTPase"/>
</dbReference>
<dbReference type="Pfam" id="PF00071">
    <property type="entry name" value="Ras"/>
    <property type="match status" value="1"/>
</dbReference>
<dbReference type="InterPro" id="IPR018247">
    <property type="entry name" value="EF_Hand_1_Ca_BS"/>
</dbReference>
<keyword evidence="2" id="KW-0547">Nucleotide-binding</keyword>
<keyword evidence="6" id="KW-0175">Coiled coil</keyword>
<organism evidence="9 10">
    <name type="scientific">Cyprinus carpio</name>
    <name type="common">Common carp</name>
    <dbReference type="NCBI Taxonomy" id="7962"/>
    <lineage>
        <taxon>Eukaryota</taxon>
        <taxon>Metazoa</taxon>
        <taxon>Chordata</taxon>
        <taxon>Craniata</taxon>
        <taxon>Vertebrata</taxon>
        <taxon>Euteleostomi</taxon>
        <taxon>Actinopterygii</taxon>
        <taxon>Neopterygii</taxon>
        <taxon>Teleostei</taxon>
        <taxon>Ostariophysi</taxon>
        <taxon>Cypriniformes</taxon>
        <taxon>Cyprinidae</taxon>
        <taxon>Cyprininae</taxon>
        <taxon>Cyprinus</taxon>
    </lineage>
</organism>
<feature type="coiled-coil region" evidence="6">
    <location>
        <begin position="219"/>
        <end position="246"/>
    </location>
</feature>
<evidence type="ECO:0000256" key="4">
    <source>
        <dbReference type="ARBA" id="ARBA00023134"/>
    </source>
</evidence>
<proteinExistence type="predicted"/>